<dbReference type="OrthoDB" id="10248252at2759"/>
<sequence>MSSSSTTGKRRAQPADIIDVDAEYTQKFEPEPNDIISLDAKEFRKSVRKLKKEPDRPSIIGNAIKQARALHGPPVAKRQKTSHVVPLIPRHLTLSEDRTLRSPSASSSSGHVQVIKRPATTLEITDSDDEDVAALLRGPPPKKPRISAPVRPTQAARPPPVVRRQEVIELFSDVSDLDPEPKPEPVEEESDWDPPGWDVNDDHRWTSMRVNPDRVDTLVSTLKGMSITPSRPPETSSRPIGNTARFKPKPFVQTQRQRTPQYVWEMLPAAFRPRPRARFMELPSQPIMRTWKDEYHPLLSSRCINKFKQSPGAVNNVQQKGRWTVVTSGCIGGEPDEEDEDHSPYNHSGSLITYDTRAGRPEIPVGHVGDYVRKSNPDDTWTKHYAVHDAQFDPLFDMFVSSGANRKVLFWKPAWEPEENTDDDSEVFGTNRHTFWRQKYAMTFSCPPNQLCFKPICPDDEVSFLAIAEKRVRIYSLTDSDQPRKEADFRLFSKKDAPHIVGNMVWGTGPTEDCLFASSEPDPLIRDEIPEALFVGRHKAFDVENEKALFEFQAEEAGDSLCINASGTTIALTTTRAESHSILRLFDVGNQDKRPTSIIDVNPYPSSRDRGFEKYEGEVTSSAFSPDDVFLALGRNDNTVHVYDTRYLKKGPLYWLEHHEECKSAGKEKYGIAKVEWLHSQQTRRIALATAGEDGCVRLWNPLTALDEDNGQVIAEVNSDIGHFSIGDPYRGENRLVVGDLSGQVSFFDLEV</sequence>
<name>A0A8H5EXN6_9AGAR</name>
<dbReference type="InterPro" id="IPR001680">
    <property type="entry name" value="WD40_rpt"/>
</dbReference>
<dbReference type="PROSITE" id="PS50082">
    <property type="entry name" value="WD_REPEATS_2"/>
    <property type="match status" value="1"/>
</dbReference>
<evidence type="ECO:0008006" key="5">
    <source>
        <dbReference type="Google" id="ProtNLM"/>
    </source>
</evidence>
<keyword evidence="4" id="KW-1185">Reference proteome</keyword>
<comment type="caution">
    <text evidence="3">The sequence shown here is derived from an EMBL/GenBank/DDBJ whole genome shotgun (WGS) entry which is preliminary data.</text>
</comment>
<dbReference type="AlphaFoldDB" id="A0A8H5EXN6"/>
<reference evidence="3 4" key="1">
    <citation type="journal article" date="2020" name="ISME J.">
        <title>Uncovering the hidden diversity of litter-decomposition mechanisms in mushroom-forming fungi.</title>
        <authorList>
            <person name="Floudas D."/>
            <person name="Bentzer J."/>
            <person name="Ahren D."/>
            <person name="Johansson T."/>
            <person name="Persson P."/>
            <person name="Tunlid A."/>
        </authorList>
    </citation>
    <scope>NUCLEOTIDE SEQUENCE [LARGE SCALE GENOMIC DNA]</scope>
    <source>
        <strain evidence="3 4">CBS 101986</strain>
    </source>
</reference>
<evidence type="ECO:0000313" key="3">
    <source>
        <dbReference type="EMBL" id="KAF5316106.1"/>
    </source>
</evidence>
<feature type="region of interest" description="Disordered" evidence="2">
    <location>
        <begin position="136"/>
        <end position="160"/>
    </location>
</feature>
<dbReference type="EMBL" id="JAACJJ010000042">
    <property type="protein sequence ID" value="KAF5316106.1"/>
    <property type="molecule type" value="Genomic_DNA"/>
</dbReference>
<evidence type="ECO:0000256" key="2">
    <source>
        <dbReference type="SAM" id="MobiDB-lite"/>
    </source>
</evidence>
<keyword evidence="1" id="KW-0853">WD repeat</keyword>
<dbReference type="Pfam" id="PF00400">
    <property type="entry name" value="WD40"/>
    <property type="match status" value="1"/>
</dbReference>
<feature type="compositionally biased region" description="Low complexity" evidence="2">
    <location>
        <begin position="226"/>
        <end position="240"/>
    </location>
</feature>
<protein>
    <recommendedName>
        <fullName evidence="5">WD40 repeat-like protein</fullName>
    </recommendedName>
</protein>
<feature type="region of interest" description="Disordered" evidence="2">
    <location>
        <begin position="175"/>
        <end position="197"/>
    </location>
</feature>
<dbReference type="Gene3D" id="2.130.10.10">
    <property type="entry name" value="YVTN repeat-like/Quinoprotein amine dehydrogenase"/>
    <property type="match status" value="1"/>
</dbReference>
<dbReference type="InterPro" id="IPR036322">
    <property type="entry name" value="WD40_repeat_dom_sf"/>
</dbReference>
<feature type="region of interest" description="Disordered" evidence="2">
    <location>
        <begin position="224"/>
        <end position="246"/>
    </location>
</feature>
<dbReference type="SUPFAM" id="SSF50978">
    <property type="entry name" value="WD40 repeat-like"/>
    <property type="match status" value="1"/>
</dbReference>
<dbReference type="InterPro" id="IPR015943">
    <property type="entry name" value="WD40/YVTN_repeat-like_dom_sf"/>
</dbReference>
<accession>A0A8H5EXN6</accession>
<feature type="repeat" description="WD" evidence="1">
    <location>
        <begin position="612"/>
        <end position="646"/>
    </location>
</feature>
<dbReference type="SMART" id="SM00320">
    <property type="entry name" value="WD40"/>
    <property type="match status" value="3"/>
</dbReference>
<proteinExistence type="predicted"/>
<gene>
    <name evidence="3" type="ORF">D9619_006394</name>
</gene>
<evidence type="ECO:0000256" key="1">
    <source>
        <dbReference type="PROSITE-ProRule" id="PRU00221"/>
    </source>
</evidence>
<dbReference type="Proteomes" id="UP000567179">
    <property type="component" value="Unassembled WGS sequence"/>
</dbReference>
<organism evidence="3 4">
    <name type="scientific">Psilocybe cf. subviscida</name>
    <dbReference type="NCBI Taxonomy" id="2480587"/>
    <lineage>
        <taxon>Eukaryota</taxon>
        <taxon>Fungi</taxon>
        <taxon>Dikarya</taxon>
        <taxon>Basidiomycota</taxon>
        <taxon>Agaricomycotina</taxon>
        <taxon>Agaricomycetes</taxon>
        <taxon>Agaricomycetidae</taxon>
        <taxon>Agaricales</taxon>
        <taxon>Agaricineae</taxon>
        <taxon>Strophariaceae</taxon>
        <taxon>Psilocybe</taxon>
    </lineage>
</organism>
<evidence type="ECO:0000313" key="4">
    <source>
        <dbReference type="Proteomes" id="UP000567179"/>
    </source>
</evidence>